<comment type="caution">
    <text evidence="2">The sequence shown here is derived from an EMBL/GenBank/DDBJ whole genome shotgun (WGS) entry which is preliminary data.</text>
</comment>
<dbReference type="AlphaFoldDB" id="A0A9X2GPY7"/>
<dbReference type="RefSeq" id="WP_253754409.1">
    <property type="nucleotide sequence ID" value="NZ_BAABKA010000023.1"/>
</dbReference>
<evidence type="ECO:0000313" key="3">
    <source>
        <dbReference type="Proteomes" id="UP001139648"/>
    </source>
</evidence>
<feature type="region of interest" description="Disordered" evidence="1">
    <location>
        <begin position="38"/>
        <end position="99"/>
    </location>
</feature>
<evidence type="ECO:0000313" key="2">
    <source>
        <dbReference type="EMBL" id="MCP2363081.1"/>
    </source>
</evidence>
<accession>A0A9X2GPY7</accession>
<sequence length="142" mass="14851">MPLPQPEDLADRIRTLELIVRDLKASITNQGGLTTASAGWIIPNQPFPPAPSSGGRLTASGDEPIWTEAGGAAYSLVPPPPPSPASAPTWPGSFSSPATISTDPTAEHYNLLRADVVNQLHGPLRSVILRGVAFGAWLDPSP</sequence>
<keyword evidence="3" id="KW-1185">Reference proteome</keyword>
<proteinExistence type="predicted"/>
<reference evidence="2" key="1">
    <citation type="submission" date="2022-06" db="EMBL/GenBank/DDBJ databases">
        <title>Sequencing the genomes of 1000 actinobacteria strains.</title>
        <authorList>
            <person name="Klenk H.-P."/>
        </authorList>
    </citation>
    <scope>NUCLEOTIDE SEQUENCE</scope>
    <source>
        <strain evidence="2">DSM 46694</strain>
    </source>
</reference>
<gene>
    <name evidence="2" type="ORF">HD597_010101</name>
</gene>
<organism evidence="2 3">
    <name type="scientific">Nonomuraea thailandensis</name>
    <dbReference type="NCBI Taxonomy" id="1188745"/>
    <lineage>
        <taxon>Bacteria</taxon>
        <taxon>Bacillati</taxon>
        <taxon>Actinomycetota</taxon>
        <taxon>Actinomycetes</taxon>
        <taxon>Streptosporangiales</taxon>
        <taxon>Streptosporangiaceae</taxon>
        <taxon>Nonomuraea</taxon>
    </lineage>
</organism>
<dbReference type="EMBL" id="JAMZEB010000002">
    <property type="protein sequence ID" value="MCP2363081.1"/>
    <property type="molecule type" value="Genomic_DNA"/>
</dbReference>
<name>A0A9X2GPY7_9ACTN</name>
<dbReference type="Proteomes" id="UP001139648">
    <property type="component" value="Unassembled WGS sequence"/>
</dbReference>
<evidence type="ECO:0000256" key="1">
    <source>
        <dbReference type="SAM" id="MobiDB-lite"/>
    </source>
</evidence>
<protein>
    <submittedName>
        <fullName evidence="2">Uncharacterized protein</fullName>
    </submittedName>
</protein>